<dbReference type="AlphaFoldDB" id="A0ABD2XYR4"/>
<accession>A0ABD2XYR4</accession>
<keyword evidence="3" id="KW-1185">Reference proteome</keyword>
<dbReference type="CDD" id="cd14279">
    <property type="entry name" value="CUE"/>
    <property type="match status" value="1"/>
</dbReference>
<reference evidence="2 3" key="1">
    <citation type="submission" date="2024-11" db="EMBL/GenBank/DDBJ databases">
        <title>A near-complete genome assembly of Cinchona calisaya.</title>
        <authorList>
            <person name="Lian D.C."/>
            <person name="Zhao X.W."/>
            <person name="Wei L."/>
        </authorList>
    </citation>
    <scope>NUCLEOTIDE SEQUENCE [LARGE SCALE GENOMIC DNA]</scope>
    <source>
        <tissue evidence="2">Nenye</tissue>
    </source>
</reference>
<gene>
    <name evidence="2" type="ORF">ACH5RR_039610</name>
</gene>
<organism evidence="2 3">
    <name type="scientific">Cinchona calisaya</name>
    <dbReference type="NCBI Taxonomy" id="153742"/>
    <lineage>
        <taxon>Eukaryota</taxon>
        <taxon>Viridiplantae</taxon>
        <taxon>Streptophyta</taxon>
        <taxon>Embryophyta</taxon>
        <taxon>Tracheophyta</taxon>
        <taxon>Spermatophyta</taxon>
        <taxon>Magnoliopsida</taxon>
        <taxon>eudicotyledons</taxon>
        <taxon>Gunneridae</taxon>
        <taxon>Pentapetalae</taxon>
        <taxon>asterids</taxon>
        <taxon>lamiids</taxon>
        <taxon>Gentianales</taxon>
        <taxon>Rubiaceae</taxon>
        <taxon>Cinchonoideae</taxon>
        <taxon>Cinchoneae</taxon>
        <taxon>Cinchona</taxon>
    </lineage>
</organism>
<dbReference type="PANTHER" id="PTHR31245">
    <property type="entry name" value="UBIQUITIN SYSTEM COMPONENT CUE PROTEIN"/>
    <property type="match status" value="1"/>
</dbReference>
<comment type="caution">
    <text evidence="2">The sequence shown here is derived from an EMBL/GenBank/DDBJ whole genome shotgun (WGS) entry which is preliminary data.</text>
</comment>
<evidence type="ECO:0000313" key="3">
    <source>
        <dbReference type="Proteomes" id="UP001630127"/>
    </source>
</evidence>
<evidence type="ECO:0008006" key="4">
    <source>
        <dbReference type="Google" id="ProtNLM"/>
    </source>
</evidence>
<proteinExistence type="predicted"/>
<keyword evidence="1" id="KW-0175">Coiled coil</keyword>
<dbReference type="Proteomes" id="UP001630127">
    <property type="component" value="Unassembled WGS sequence"/>
</dbReference>
<dbReference type="PANTHER" id="PTHR31245:SF20">
    <property type="entry name" value="F18B13.13 PROTEIN"/>
    <property type="match status" value="1"/>
</dbReference>
<dbReference type="EMBL" id="JBJUIK010000016">
    <property type="protein sequence ID" value="KAL3500517.1"/>
    <property type="molecule type" value="Genomic_DNA"/>
</dbReference>
<evidence type="ECO:0000256" key="1">
    <source>
        <dbReference type="SAM" id="Coils"/>
    </source>
</evidence>
<protein>
    <recommendedName>
        <fullName evidence="4">CUE domain-containing protein</fullName>
    </recommendedName>
</protein>
<feature type="coiled-coil region" evidence="1">
    <location>
        <begin position="104"/>
        <end position="170"/>
    </location>
</feature>
<sequence length="197" mass="22676">MAAFPDMDSHLIEKTMEECGNCEDFDSVIEKLNELCLGYHANINSETTTLEDASTPSNNLRVDGAEWVEFLVNEMMNSTSVDDAKSCARKVLENLESSIRAEAAENLDKEKIILKERTERLTNENVILKRAVAIQHKRQKENYNARNQEVEELKQLVAEYQQRLTSLEMNNYALRMHLQQADHQGNSIPNRFRPDVF</sequence>
<evidence type="ECO:0000313" key="2">
    <source>
        <dbReference type="EMBL" id="KAL3500517.1"/>
    </source>
</evidence>
<name>A0ABD2XYR4_9GENT</name>